<keyword evidence="3" id="KW-0731">Sigma factor</keyword>
<dbReference type="InterPro" id="IPR036388">
    <property type="entry name" value="WH-like_DNA-bd_sf"/>
</dbReference>
<name>A0A956NCU1_UNCEI</name>
<evidence type="ECO:0000259" key="5">
    <source>
        <dbReference type="Pfam" id="PF04542"/>
    </source>
</evidence>
<comment type="caution">
    <text evidence="7">The sequence shown here is derived from an EMBL/GenBank/DDBJ whole genome shotgun (WGS) entry which is preliminary data.</text>
</comment>
<feature type="domain" description="RNA polymerase sigma-70 region 2" evidence="5">
    <location>
        <begin position="27"/>
        <end position="95"/>
    </location>
</feature>
<protein>
    <submittedName>
        <fullName evidence="7">Sigma-70 family RNA polymerase sigma factor</fullName>
    </submittedName>
</protein>
<dbReference type="InterPro" id="IPR014284">
    <property type="entry name" value="RNA_pol_sigma-70_dom"/>
</dbReference>
<dbReference type="InterPro" id="IPR013325">
    <property type="entry name" value="RNA_pol_sigma_r2"/>
</dbReference>
<keyword evidence="2" id="KW-0805">Transcription regulation</keyword>
<dbReference type="GO" id="GO:0003677">
    <property type="term" value="F:DNA binding"/>
    <property type="evidence" value="ECO:0007669"/>
    <property type="project" value="InterPro"/>
</dbReference>
<evidence type="ECO:0000313" key="7">
    <source>
        <dbReference type="EMBL" id="MCA9756583.1"/>
    </source>
</evidence>
<organism evidence="7 8">
    <name type="scientific">Eiseniibacteriota bacterium</name>
    <dbReference type="NCBI Taxonomy" id="2212470"/>
    <lineage>
        <taxon>Bacteria</taxon>
        <taxon>Candidatus Eiseniibacteriota</taxon>
    </lineage>
</organism>
<evidence type="ECO:0000256" key="1">
    <source>
        <dbReference type="ARBA" id="ARBA00010641"/>
    </source>
</evidence>
<dbReference type="Gene3D" id="1.10.1740.10">
    <property type="match status" value="1"/>
</dbReference>
<dbReference type="Pfam" id="PF04542">
    <property type="entry name" value="Sigma70_r2"/>
    <property type="match status" value="1"/>
</dbReference>
<dbReference type="GO" id="GO:0006352">
    <property type="term" value="P:DNA-templated transcription initiation"/>
    <property type="evidence" value="ECO:0007669"/>
    <property type="project" value="InterPro"/>
</dbReference>
<dbReference type="AlphaFoldDB" id="A0A956NCU1"/>
<keyword evidence="4" id="KW-0804">Transcription</keyword>
<dbReference type="InterPro" id="IPR007627">
    <property type="entry name" value="RNA_pol_sigma70_r2"/>
</dbReference>
<dbReference type="Proteomes" id="UP000739538">
    <property type="component" value="Unassembled WGS sequence"/>
</dbReference>
<evidence type="ECO:0000313" key="8">
    <source>
        <dbReference type="Proteomes" id="UP000739538"/>
    </source>
</evidence>
<dbReference type="SUPFAM" id="SSF88659">
    <property type="entry name" value="Sigma3 and sigma4 domains of RNA polymerase sigma factors"/>
    <property type="match status" value="1"/>
</dbReference>
<dbReference type="SUPFAM" id="SSF88946">
    <property type="entry name" value="Sigma2 domain of RNA polymerase sigma factors"/>
    <property type="match status" value="1"/>
</dbReference>
<evidence type="ECO:0000259" key="6">
    <source>
        <dbReference type="Pfam" id="PF08281"/>
    </source>
</evidence>
<dbReference type="NCBIfam" id="TIGR02937">
    <property type="entry name" value="sigma70-ECF"/>
    <property type="match status" value="1"/>
</dbReference>
<reference evidence="7" key="2">
    <citation type="journal article" date="2021" name="Microbiome">
        <title>Successional dynamics and alternative stable states in a saline activated sludge microbial community over 9 years.</title>
        <authorList>
            <person name="Wang Y."/>
            <person name="Ye J."/>
            <person name="Ju F."/>
            <person name="Liu L."/>
            <person name="Boyd J.A."/>
            <person name="Deng Y."/>
            <person name="Parks D.H."/>
            <person name="Jiang X."/>
            <person name="Yin X."/>
            <person name="Woodcroft B.J."/>
            <person name="Tyson G.W."/>
            <person name="Hugenholtz P."/>
            <person name="Polz M.F."/>
            <person name="Zhang T."/>
        </authorList>
    </citation>
    <scope>NUCLEOTIDE SEQUENCE</scope>
    <source>
        <strain evidence="7">HKST-UBA02</strain>
    </source>
</reference>
<dbReference type="InterPro" id="IPR039425">
    <property type="entry name" value="RNA_pol_sigma-70-like"/>
</dbReference>
<dbReference type="EMBL" id="JAGQHS010000058">
    <property type="protein sequence ID" value="MCA9756583.1"/>
    <property type="molecule type" value="Genomic_DNA"/>
</dbReference>
<dbReference type="GO" id="GO:0016987">
    <property type="term" value="F:sigma factor activity"/>
    <property type="evidence" value="ECO:0007669"/>
    <property type="project" value="UniProtKB-KW"/>
</dbReference>
<dbReference type="InterPro" id="IPR013324">
    <property type="entry name" value="RNA_pol_sigma_r3/r4-like"/>
</dbReference>
<reference evidence="7" key="1">
    <citation type="submission" date="2020-04" db="EMBL/GenBank/DDBJ databases">
        <authorList>
            <person name="Zhang T."/>
        </authorList>
    </citation>
    <scope>NUCLEOTIDE SEQUENCE</scope>
    <source>
        <strain evidence="7">HKST-UBA02</strain>
    </source>
</reference>
<proteinExistence type="inferred from homology"/>
<evidence type="ECO:0000256" key="2">
    <source>
        <dbReference type="ARBA" id="ARBA00023015"/>
    </source>
</evidence>
<accession>A0A956NCU1</accession>
<dbReference type="PANTHER" id="PTHR43133">
    <property type="entry name" value="RNA POLYMERASE ECF-TYPE SIGMA FACTO"/>
    <property type="match status" value="1"/>
</dbReference>
<dbReference type="PANTHER" id="PTHR43133:SF51">
    <property type="entry name" value="RNA POLYMERASE SIGMA FACTOR"/>
    <property type="match status" value="1"/>
</dbReference>
<evidence type="ECO:0000256" key="3">
    <source>
        <dbReference type="ARBA" id="ARBA00023082"/>
    </source>
</evidence>
<gene>
    <name evidence="7" type="ORF">KDA27_12335</name>
</gene>
<comment type="similarity">
    <text evidence="1">Belongs to the sigma-70 factor family. ECF subfamily.</text>
</comment>
<dbReference type="CDD" id="cd06171">
    <property type="entry name" value="Sigma70_r4"/>
    <property type="match status" value="1"/>
</dbReference>
<dbReference type="Pfam" id="PF08281">
    <property type="entry name" value="Sigma70_r4_2"/>
    <property type="match status" value="1"/>
</dbReference>
<feature type="domain" description="RNA polymerase sigma factor 70 region 4 type 2" evidence="6">
    <location>
        <begin position="137"/>
        <end position="187"/>
    </location>
</feature>
<dbReference type="InterPro" id="IPR013249">
    <property type="entry name" value="RNA_pol_sigma70_r4_t2"/>
</dbReference>
<evidence type="ECO:0000256" key="4">
    <source>
        <dbReference type="ARBA" id="ARBA00023163"/>
    </source>
</evidence>
<sequence>METHNPPTEVDLVARLQSGDETAYEELVRENIGRMLAVARRFLKNEEDAQDAVQEAFVNAFRSIDRFEGGSRLSTWLHRIVVNAALMKLRSKRRRPESSIDELLPTFREDGHLEQPSSQWRSLPDTMVVREEDRVFVREAIDRLPDTYRNVLLLRDIEGLDTAESAAVLGISENATKVRLHRARQALQSLLEPRFREETVS</sequence>
<dbReference type="Gene3D" id="1.10.10.10">
    <property type="entry name" value="Winged helix-like DNA-binding domain superfamily/Winged helix DNA-binding domain"/>
    <property type="match status" value="1"/>
</dbReference>